<keyword evidence="7" id="KW-0462">Maltose metabolism</keyword>
<feature type="transmembrane region" description="Helical" evidence="9">
    <location>
        <begin position="71"/>
        <end position="92"/>
    </location>
</feature>
<comment type="subcellular location">
    <subcellularLocation>
        <location evidence="1">Membrane</location>
        <topology evidence="1">Multi-pass membrane protein</topology>
    </subcellularLocation>
</comment>
<evidence type="ECO:0000313" key="12">
    <source>
        <dbReference type="Proteomes" id="UP000258309"/>
    </source>
</evidence>
<dbReference type="InterPro" id="IPR036259">
    <property type="entry name" value="MFS_trans_sf"/>
</dbReference>
<feature type="transmembrane region" description="Helical" evidence="9">
    <location>
        <begin position="36"/>
        <end position="59"/>
    </location>
</feature>
<dbReference type="PANTHER" id="PTHR48022:SF5">
    <property type="entry name" value="ALPHA-GLUCOSIDES PERMEASE MPH2-RELATED"/>
    <property type="match status" value="1"/>
</dbReference>
<evidence type="ECO:0000259" key="10">
    <source>
        <dbReference type="PROSITE" id="PS50850"/>
    </source>
</evidence>
<dbReference type="FunFam" id="1.20.1250.20:FF:000078">
    <property type="entry name" value="MFS maltose transporter, putative"/>
    <property type="match status" value="1"/>
</dbReference>
<accession>A0A3E2GT48</accession>
<evidence type="ECO:0000256" key="8">
    <source>
        <dbReference type="RuleBase" id="RU003346"/>
    </source>
</evidence>
<evidence type="ECO:0000256" key="5">
    <source>
        <dbReference type="ARBA" id="ARBA00022989"/>
    </source>
</evidence>
<dbReference type="InterPro" id="IPR003663">
    <property type="entry name" value="Sugar/inositol_transpt"/>
</dbReference>
<dbReference type="GO" id="GO:0000023">
    <property type="term" value="P:maltose metabolic process"/>
    <property type="evidence" value="ECO:0007669"/>
    <property type="project" value="UniProtKB-KW"/>
</dbReference>
<evidence type="ECO:0000256" key="1">
    <source>
        <dbReference type="ARBA" id="ARBA00004141"/>
    </source>
</evidence>
<dbReference type="OMA" id="MTLIMEG"/>
<dbReference type="AlphaFoldDB" id="A0A3E2GT48"/>
<feature type="domain" description="Major facilitator superfamily (MFS) profile" evidence="10">
    <location>
        <begin position="1"/>
        <end position="439"/>
    </location>
</feature>
<dbReference type="PROSITE" id="PS00217">
    <property type="entry name" value="SUGAR_TRANSPORT_2"/>
    <property type="match status" value="1"/>
</dbReference>
<dbReference type="GO" id="GO:0016020">
    <property type="term" value="C:membrane"/>
    <property type="evidence" value="ECO:0007669"/>
    <property type="project" value="UniProtKB-SubCell"/>
</dbReference>
<comment type="caution">
    <text evidence="11">The sequence shown here is derived from an EMBL/GenBank/DDBJ whole genome shotgun (WGS) entry which is preliminary data.</text>
</comment>
<dbReference type="InterPro" id="IPR005829">
    <property type="entry name" value="Sugar_transporter_CS"/>
</dbReference>
<sequence length="479" mass="53319">MEGYDGKLLGAMFAQPSFQRRYGERLEDGSYQVTSAWQAGLGNGSSVGGLMGLLIAGWISERFGFRKTMIGGLFLMVVFIFVQFLATSLAVLEVGQILLGIPLGMFQTVTTHYAVEVTPACLRGYLTTYVNLCWVFGQLLAAGVMRAMLARTDEWSYKIPFAIQWIWPVPLMIGCYFAPESPWWLIRKNKPEEAKGALVRLTSNSRVGVNFDVDKTVALMTVTTEYERGIDESATYFTLFKRVNLRRTLIVQGIYCTQSLSGAGFRNYSTYFYTQAGLSADWSFNMSIIQYGLGILGTFAAWFLLPRVGRRTFFIWGLAVTVMIHCVTGGVGFGIAHYKSSTLSWVAGSMILLYTTVYDTTVGPIAYALVAEIPSGMLRSKSIVVARSTYNILGIVLGTITPYMLNPSSWNWGAKSGLFWAGTAFIALVFAFFCIPETKDRTFAELDVLFDRKIPARHFSETMVNLSELTHEKGLEYDV</sequence>
<dbReference type="OrthoDB" id="6612291at2759"/>
<dbReference type="Gene3D" id="1.20.1250.20">
    <property type="entry name" value="MFS general substrate transporter like domains"/>
    <property type="match status" value="1"/>
</dbReference>
<feature type="non-terminal residue" evidence="11">
    <location>
        <position position="1"/>
    </location>
</feature>
<dbReference type="InterPro" id="IPR050360">
    <property type="entry name" value="MFS_Sugar_Transporters"/>
</dbReference>
<dbReference type="EMBL" id="NCSJ02000462">
    <property type="protein sequence ID" value="RFU24344.1"/>
    <property type="molecule type" value="Genomic_DNA"/>
</dbReference>
<feature type="transmembrane region" description="Helical" evidence="9">
    <location>
        <begin position="313"/>
        <end position="336"/>
    </location>
</feature>
<dbReference type="PANTHER" id="PTHR48022">
    <property type="entry name" value="PLASTIDIC GLUCOSE TRANSPORTER 4"/>
    <property type="match status" value="1"/>
</dbReference>
<gene>
    <name evidence="11" type="ORF">B7463_g11994</name>
</gene>
<dbReference type="Pfam" id="PF00083">
    <property type="entry name" value="Sugar_tr"/>
    <property type="match status" value="1"/>
</dbReference>
<feature type="transmembrane region" description="Helical" evidence="9">
    <location>
        <begin position="161"/>
        <end position="179"/>
    </location>
</feature>
<dbReference type="PROSITE" id="PS50850">
    <property type="entry name" value="MFS"/>
    <property type="match status" value="1"/>
</dbReference>
<organism evidence="11 12">
    <name type="scientific">Scytalidium lignicola</name>
    <name type="common">Hyphomycete</name>
    <dbReference type="NCBI Taxonomy" id="5539"/>
    <lineage>
        <taxon>Eukaryota</taxon>
        <taxon>Fungi</taxon>
        <taxon>Dikarya</taxon>
        <taxon>Ascomycota</taxon>
        <taxon>Pezizomycotina</taxon>
        <taxon>Leotiomycetes</taxon>
        <taxon>Leotiomycetes incertae sedis</taxon>
        <taxon>Scytalidium</taxon>
    </lineage>
</organism>
<evidence type="ECO:0000256" key="2">
    <source>
        <dbReference type="ARBA" id="ARBA00010992"/>
    </source>
</evidence>
<feature type="non-terminal residue" evidence="11">
    <location>
        <position position="479"/>
    </location>
</feature>
<evidence type="ECO:0000256" key="6">
    <source>
        <dbReference type="ARBA" id="ARBA00023136"/>
    </source>
</evidence>
<dbReference type="NCBIfam" id="TIGR00879">
    <property type="entry name" value="SP"/>
    <property type="match status" value="1"/>
</dbReference>
<dbReference type="Proteomes" id="UP000258309">
    <property type="component" value="Unassembled WGS sequence"/>
</dbReference>
<dbReference type="GO" id="GO:0005351">
    <property type="term" value="F:carbohydrate:proton symporter activity"/>
    <property type="evidence" value="ECO:0007669"/>
    <property type="project" value="TreeGrafter"/>
</dbReference>
<evidence type="ECO:0000256" key="7">
    <source>
        <dbReference type="ARBA" id="ARBA00026248"/>
    </source>
</evidence>
<feature type="transmembrane region" description="Helical" evidence="9">
    <location>
        <begin position="129"/>
        <end position="149"/>
    </location>
</feature>
<keyword evidence="12" id="KW-1185">Reference proteome</keyword>
<comment type="similarity">
    <text evidence="2 8">Belongs to the major facilitator superfamily. Sugar transporter (TC 2.A.1.1) family.</text>
</comment>
<proteinExistence type="inferred from homology"/>
<keyword evidence="5 9" id="KW-1133">Transmembrane helix</keyword>
<dbReference type="InterPro" id="IPR005828">
    <property type="entry name" value="MFS_sugar_transport-like"/>
</dbReference>
<evidence type="ECO:0000256" key="4">
    <source>
        <dbReference type="ARBA" id="ARBA00022692"/>
    </source>
</evidence>
<dbReference type="SUPFAM" id="SSF103473">
    <property type="entry name" value="MFS general substrate transporter"/>
    <property type="match status" value="1"/>
</dbReference>
<dbReference type="InterPro" id="IPR020846">
    <property type="entry name" value="MFS_dom"/>
</dbReference>
<feature type="transmembrane region" description="Helical" evidence="9">
    <location>
        <begin position="382"/>
        <end position="405"/>
    </location>
</feature>
<evidence type="ECO:0000256" key="3">
    <source>
        <dbReference type="ARBA" id="ARBA00022448"/>
    </source>
</evidence>
<reference evidence="11 12" key="1">
    <citation type="submission" date="2018-05" db="EMBL/GenBank/DDBJ databases">
        <title>Draft genome sequence of Scytalidium lignicola DSM 105466, a ubiquitous saprotrophic fungus.</title>
        <authorList>
            <person name="Buettner E."/>
            <person name="Gebauer A.M."/>
            <person name="Hofrichter M."/>
            <person name="Liers C."/>
            <person name="Kellner H."/>
        </authorList>
    </citation>
    <scope>NUCLEOTIDE SEQUENCE [LARGE SCALE GENOMIC DNA]</scope>
    <source>
        <strain evidence="11 12">DSM 105466</strain>
    </source>
</reference>
<feature type="transmembrane region" description="Helical" evidence="9">
    <location>
        <begin position="417"/>
        <end position="435"/>
    </location>
</feature>
<keyword evidence="4 9" id="KW-0812">Transmembrane</keyword>
<name>A0A3E2GT48_SCYLI</name>
<feature type="transmembrane region" description="Helical" evidence="9">
    <location>
        <begin position="342"/>
        <end position="370"/>
    </location>
</feature>
<protein>
    <recommendedName>
        <fullName evidence="10">Major facilitator superfamily (MFS) profile domain-containing protein</fullName>
    </recommendedName>
</protein>
<keyword evidence="6 9" id="KW-0472">Membrane</keyword>
<evidence type="ECO:0000313" key="11">
    <source>
        <dbReference type="EMBL" id="RFU24344.1"/>
    </source>
</evidence>
<keyword evidence="3 8" id="KW-0813">Transport</keyword>
<feature type="transmembrane region" description="Helical" evidence="9">
    <location>
        <begin position="288"/>
        <end position="306"/>
    </location>
</feature>
<evidence type="ECO:0000256" key="9">
    <source>
        <dbReference type="SAM" id="Phobius"/>
    </source>
</evidence>